<evidence type="ECO:0000256" key="3">
    <source>
        <dbReference type="RuleBase" id="RU363071"/>
    </source>
</evidence>
<dbReference type="Gene3D" id="3.20.20.70">
    <property type="entry name" value="Aldolase class I"/>
    <property type="match status" value="1"/>
</dbReference>
<evidence type="ECO:0000313" key="5">
    <source>
        <dbReference type="Proteomes" id="UP001379533"/>
    </source>
</evidence>
<reference evidence="4 5" key="1">
    <citation type="submission" date="2021-12" db="EMBL/GenBank/DDBJ databases">
        <title>Discovery of the Pendulisporaceae a myxobacterial family with distinct sporulation behavior and unique specialized metabolism.</title>
        <authorList>
            <person name="Garcia R."/>
            <person name="Popoff A."/>
            <person name="Bader C.D."/>
            <person name="Loehr J."/>
            <person name="Walesch S."/>
            <person name="Walt C."/>
            <person name="Boldt J."/>
            <person name="Bunk B."/>
            <person name="Haeckl F.J.F.P.J."/>
            <person name="Gunesch A.P."/>
            <person name="Birkelbach J."/>
            <person name="Nuebel U."/>
            <person name="Pietschmann T."/>
            <person name="Bach T."/>
            <person name="Mueller R."/>
        </authorList>
    </citation>
    <scope>NUCLEOTIDE SEQUENCE [LARGE SCALE GENOMIC DNA]</scope>
    <source>
        <strain evidence="4 5">MSr12523</strain>
    </source>
</reference>
<evidence type="ECO:0000256" key="1">
    <source>
        <dbReference type="ARBA" id="ARBA00008911"/>
    </source>
</evidence>
<proteinExistence type="inferred from homology"/>
<dbReference type="PANTHER" id="PTHR21337">
    <property type="entry name" value="PHOSPHO-2-DEHYDRO-3-DEOXYHEPTONATE ALDOLASE 1, 2"/>
    <property type="match status" value="1"/>
</dbReference>
<comment type="pathway">
    <text evidence="3">Metabolic intermediate biosynthesis; chorismate biosynthesis; chorismate from D-erythrose 4-phosphate and phosphoenolpyruvate: step 1/7.</text>
</comment>
<dbReference type="EC" id="2.5.1.54" evidence="3"/>
<sequence>MDSHESLEHDRWLPGGWRHGGRATVAATLSRLPGLVDAVEVHRLKSELAAAGDGRMFVLQLANSEEERFEDSSSGLVFEHTKNLESVGKYLALMLGKPVLPVGLVAGNYYAGPDANRVLQAYEAALLALESVRRSRTKSYTSHEGANLHFEEALVRRSSSAEGFFASSAHLLGLETTNLAASSSDVEFLRGVLNPIDVRIGPWLTSKELLSLCERLNPKKEPGKIVLATRMGKELTALRRFIRALREAGAPVVWMCDPGWGSTPAEQAGTGARIRDIIAEAERTARLHDDEGSRLSGLCLEIHREPFIGRSGRSPRNSRLSFLQALRVCSDFARAYGGLE</sequence>
<comment type="catalytic activity">
    <reaction evidence="3">
        <text>D-erythrose 4-phosphate + phosphoenolpyruvate + H2O = 7-phospho-2-dehydro-3-deoxy-D-arabino-heptonate + phosphate</text>
        <dbReference type="Rhea" id="RHEA:14717"/>
        <dbReference type="ChEBI" id="CHEBI:15377"/>
        <dbReference type="ChEBI" id="CHEBI:16897"/>
        <dbReference type="ChEBI" id="CHEBI:43474"/>
        <dbReference type="ChEBI" id="CHEBI:58394"/>
        <dbReference type="ChEBI" id="CHEBI:58702"/>
        <dbReference type="EC" id="2.5.1.54"/>
    </reaction>
</comment>
<evidence type="ECO:0000313" key="4">
    <source>
        <dbReference type="EMBL" id="WXA96557.1"/>
    </source>
</evidence>
<dbReference type="SUPFAM" id="SSF51569">
    <property type="entry name" value="Aldolase"/>
    <property type="match status" value="1"/>
</dbReference>
<keyword evidence="2 3" id="KW-0808">Transferase</keyword>
<protein>
    <recommendedName>
        <fullName evidence="3">Phospho-2-dehydro-3-deoxyheptonate aldolase</fullName>
        <ecNumber evidence="3">2.5.1.54</ecNumber>
    </recommendedName>
</protein>
<dbReference type="EMBL" id="CP089982">
    <property type="protein sequence ID" value="WXA96557.1"/>
    <property type="molecule type" value="Genomic_DNA"/>
</dbReference>
<gene>
    <name evidence="4" type="ORF">LZC95_06855</name>
</gene>
<dbReference type="RefSeq" id="WP_394847174.1">
    <property type="nucleotide sequence ID" value="NZ_CP089982.1"/>
</dbReference>
<dbReference type="Pfam" id="PF01474">
    <property type="entry name" value="DAHP_synth_2"/>
    <property type="match status" value="2"/>
</dbReference>
<comment type="similarity">
    <text evidence="1 3">Belongs to the class-II DAHP synthase family.</text>
</comment>
<keyword evidence="5" id="KW-1185">Reference proteome</keyword>
<dbReference type="Proteomes" id="UP001379533">
    <property type="component" value="Chromosome"/>
</dbReference>
<organism evidence="4 5">
    <name type="scientific">Pendulispora brunnea</name>
    <dbReference type="NCBI Taxonomy" id="2905690"/>
    <lineage>
        <taxon>Bacteria</taxon>
        <taxon>Pseudomonadati</taxon>
        <taxon>Myxococcota</taxon>
        <taxon>Myxococcia</taxon>
        <taxon>Myxococcales</taxon>
        <taxon>Sorangiineae</taxon>
        <taxon>Pendulisporaceae</taxon>
        <taxon>Pendulispora</taxon>
    </lineage>
</organism>
<keyword evidence="3" id="KW-0028">Amino-acid biosynthesis</keyword>
<evidence type="ECO:0000256" key="2">
    <source>
        <dbReference type="ARBA" id="ARBA00022679"/>
    </source>
</evidence>
<dbReference type="InterPro" id="IPR002480">
    <property type="entry name" value="DAHP_synth_2"/>
</dbReference>
<dbReference type="PANTHER" id="PTHR21337:SF0">
    <property type="entry name" value="PHOSPHO-2-DEHYDRO-3-DEOXYHEPTONATE ALDOLASE"/>
    <property type="match status" value="1"/>
</dbReference>
<dbReference type="InterPro" id="IPR013785">
    <property type="entry name" value="Aldolase_TIM"/>
</dbReference>
<keyword evidence="3" id="KW-0057">Aromatic amino acid biosynthesis</keyword>
<accession>A0ABZ2KCY6</accession>
<name>A0ABZ2KCY6_9BACT</name>